<evidence type="ECO:0000313" key="1">
    <source>
        <dbReference type="EMBL" id="KAI5649184.1"/>
    </source>
</evidence>
<keyword evidence="2" id="KW-1185">Reference proteome</keyword>
<accession>A0ACB9ZQ22</accession>
<sequence>MIRPSGRGGDDDHGPVTDRTGQVQGHIVRASSRGVGGRHSKSDLLSTPTLFLLVYIMIQVHRVYDPYLAAPTVRPHISYRFSAQEPLTKFSGPTRQLGVEFFEQIVGAVQPDSSYSTHGYTARDYGVSSSEPFVERQPTDLRFEGLTDSFMSVMSKILGTRNKSPDKARDIGPTEGGPVDPKLIPSYGGHAAGPIWRGQVLIFILPSTC</sequence>
<evidence type="ECO:0000313" key="2">
    <source>
        <dbReference type="Proteomes" id="UP001060085"/>
    </source>
</evidence>
<reference evidence="2" key="1">
    <citation type="journal article" date="2023" name="Nat. Plants">
        <title>Single-cell RNA sequencing provides a high-resolution roadmap for understanding the multicellular compartmentation of specialized metabolism.</title>
        <authorList>
            <person name="Sun S."/>
            <person name="Shen X."/>
            <person name="Li Y."/>
            <person name="Li Y."/>
            <person name="Wang S."/>
            <person name="Li R."/>
            <person name="Zhang H."/>
            <person name="Shen G."/>
            <person name="Guo B."/>
            <person name="Wei J."/>
            <person name="Xu J."/>
            <person name="St-Pierre B."/>
            <person name="Chen S."/>
            <person name="Sun C."/>
        </authorList>
    </citation>
    <scope>NUCLEOTIDE SEQUENCE [LARGE SCALE GENOMIC DNA]</scope>
</reference>
<dbReference type="EMBL" id="CM044708">
    <property type="protein sequence ID" value="KAI5649184.1"/>
    <property type="molecule type" value="Genomic_DNA"/>
</dbReference>
<dbReference type="Proteomes" id="UP001060085">
    <property type="component" value="Linkage Group LG08"/>
</dbReference>
<organism evidence="1 2">
    <name type="scientific">Catharanthus roseus</name>
    <name type="common">Madagascar periwinkle</name>
    <name type="synonym">Vinca rosea</name>
    <dbReference type="NCBI Taxonomy" id="4058"/>
    <lineage>
        <taxon>Eukaryota</taxon>
        <taxon>Viridiplantae</taxon>
        <taxon>Streptophyta</taxon>
        <taxon>Embryophyta</taxon>
        <taxon>Tracheophyta</taxon>
        <taxon>Spermatophyta</taxon>
        <taxon>Magnoliopsida</taxon>
        <taxon>eudicotyledons</taxon>
        <taxon>Gunneridae</taxon>
        <taxon>Pentapetalae</taxon>
        <taxon>asterids</taxon>
        <taxon>lamiids</taxon>
        <taxon>Gentianales</taxon>
        <taxon>Apocynaceae</taxon>
        <taxon>Rauvolfioideae</taxon>
        <taxon>Vinceae</taxon>
        <taxon>Catharanthinae</taxon>
        <taxon>Catharanthus</taxon>
    </lineage>
</organism>
<name>A0ACB9ZQ22_CATRO</name>
<proteinExistence type="predicted"/>
<gene>
    <name evidence="1" type="ORF">M9H77_35189</name>
</gene>
<comment type="caution">
    <text evidence="1">The sequence shown here is derived from an EMBL/GenBank/DDBJ whole genome shotgun (WGS) entry which is preliminary data.</text>
</comment>
<protein>
    <submittedName>
        <fullName evidence="1">Uncharacterized protein</fullName>
    </submittedName>
</protein>